<protein>
    <submittedName>
        <fullName evidence="1">Uncharacterized protein</fullName>
    </submittedName>
</protein>
<proteinExistence type="predicted"/>
<evidence type="ECO:0000313" key="1">
    <source>
        <dbReference type="EMBL" id="GBP14611.1"/>
    </source>
</evidence>
<dbReference type="Proteomes" id="UP000299102">
    <property type="component" value="Unassembled WGS sequence"/>
</dbReference>
<dbReference type="EMBL" id="BGZK01000065">
    <property type="protein sequence ID" value="GBP14611.1"/>
    <property type="molecule type" value="Genomic_DNA"/>
</dbReference>
<gene>
    <name evidence="1" type="ORF">EVAR_93484_1</name>
</gene>
<comment type="caution">
    <text evidence="1">The sequence shown here is derived from an EMBL/GenBank/DDBJ whole genome shotgun (WGS) entry which is preliminary data.</text>
</comment>
<organism evidence="1 2">
    <name type="scientific">Eumeta variegata</name>
    <name type="common">Bagworm moth</name>
    <name type="synonym">Eumeta japonica</name>
    <dbReference type="NCBI Taxonomy" id="151549"/>
    <lineage>
        <taxon>Eukaryota</taxon>
        <taxon>Metazoa</taxon>
        <taxon>Ecdysozoa</taxon>
        <taxon>Arthropoda</taxon>
        <taxon>Hexapoda</taxon>
        <taxon>Insecta</taxon>
        <taxon>Pterygota</taxon>
        <taxon>Neoptera</taxon>
        <taxon>Endopterygota</taxon>
        <taxon>Lepidoptera</taxon>
        <taxon>Glossata</taxon>
        <taxon>Ditrysia</taxon>
        <taxon>Tineoidea</taxon>
        <taxon>Psychidae</taxon>
        <taxon>Oiketicinae</taxon>
        <taxon>Eumeta</taxon>
    </lineage>
</organism>
<sequence>MFLQGQERHVKRRDLPSCTPLRFEVKLTRRSPLTLFRRAHNTKIILMHYTFMNEPPHHVIVWTSAHTSASCRKAPPPRRVCLGTHSTQPIELAQCKKDCFEDSL</sequence>
<evidence type="ECO:0000313" key="2">
    <source>
        <dbReference type="Proteomes" id="UP000299102"/>
    </source>
</evidence>
<reference evidence="1 2" key="1">
    <citation type="journal article" date="2019" name="Commun. Biol.">
        <title>The bagworm genome reveals a unique fibroin gene that provides high tensile strength.</title>
        <authorList>
            <person name="Kono N."/>
            <person name="Nakamura H."/>
            <person name="Ohtoshi R."/>
            <person name="Tomita M."/>
            <person name="Numata K."/>
            <person name="Arakawa K."/>
        </authorList>
    </citation>
    <scope>NUCLEOTIDE SEQUENCE [LARGE SCALE GENOMIC DNA]</scope>
</reference>
<keyword evidence="2" id="KW-1185">Reference proteome</keyword>
<name>A0A4C1TMM6_EUMVA</name>
<accession>A0A4C1TMM6</accession>
<dbReference type="AlphaFoldDB" id="A0A4C1TMM6"/>